<dbReference type="AlphaFoldDB" id="A0A8I1DEC0"/>
<dbReference type="EMBL" id="JAECVW010000002">
    <property type="protein sequence ID" value="MBH8594824.1"/>
    <property type="molecule type" value="Genomic_DNA"/>
</dbReference>
<reference evidence="2 3" key="1">
    <citation type="submission" date="2020-12" db="EMBL/GenBank/DDBJ databases">
        <title>WGS of Thermoactinomyces spp.</title>
        <authorList>
            <person name="Cheng K."/>
        </authorList>
    </citation>
    <scope>NUCLEOTIDE SEQUENCE [LARGE SCALE GENOMIC DNA]</scope>
    <source>
        <strain evidence="3">CICC 10671\DSM 43846</strain>
    </source>
</reference>
<evidence type="ECO:0000256" key="1">
    <source>
        <dbReference type="SAM" id="MobiDB-lite"/>
    </source>
</evidence>
<evidence type="ECO:0000313" key="2">
    <source>
        <dbReference type="EMBL" id="MBH8594824.1"/>
    </source>
</evidence>
<dbReference type="SUPFAM" id="SSF56059">
    <property type="entry name" value="Glutathione synthetase ATP-binding domain-like"/>
    <property type="match status" value="1"/>
</dbReference>
<dbReference type="Pfam" id="PF14398">
    <property type="entry name" value="ATPgrasp_YheCD"/>
    <property type="match status" value="1"/>
</dbReference>
<dbReference type="RefSeq" id="WP_181732482.1">
    <property type="nucleotide sequence ID" value="NZ_JACEIR010000008.1"/>
</dbReference>
<name>A0A8I1DEC0_THEIN</name>
<evidence type="ECO:0000313" key="3">
    <source>
        <dbReference type="Proteomes" id="UP000633619"/>
    </source>
</evidence>
<dbReference type="InterPro" id="IPR026838">
    <property type="entry name" value="YheC/D"/>
</dbReference>
<protein>
    <submittedName>
        <fullName evidence="2">YheC/YheD family protein</fullName>
    </submittedName>
</protein>
<accession>A0A8I1DEC0</accession>
<keyword evidence="3" id="KW-1185">Reference proteome</keyword>
<dbReference type="Gene3D" id="3.30.470.20">
    <property type="entry name" value="ATP-grasp fold, B domain"/>
    <property type="match status" value="1"/>
</dbReference>
<organism evidence="2 3">
    <name type="scientific">Thermoactinomyces intermedius</name>
    <dbReference type="NCBI Taxonomy" id="2024"/>
    <lineage>
        <taxon>Bacteria</taxon>
        <taxon>Bacillati</taxon>
        <taxon>Bacillota</taxon>
        <taxon>Bacilli</taxon>
        <taxon>Bacillales</taxon>
        <taxon>Thermoactinomycetaceae</taxon>
        <taxon>Thermoactinomyces</taxon>
    </lineage>
</organism>
<feature type="region of interest" description="Disordered" evidence="1">
    <location>
        <begin position="453"/>
        <end position="474"/>
    </location>
</feature>
<gene>
    <name evidence="2" type="ORF">I8U20_05705</name>
</gene>
<proteinExistence type="predicted"/>
<sequence>MGLAQVQIQILSQHQLPHHIDLVMSQALAKKLEIKTPVFSVAFGSAIAKGRVAFSRMNHKLICISSDLAEQLKMNPQPWIRAHFDAHSLRLRFGPVFGILINAHPQEKRAQPFGLMTKFLDECITAGQMRGIRVAVITPEHIDLNRNETTVWIKQKNRWQCAKYPLPDVIYNRINSRRIEQQESLQIKMSLLKNHFRIPIFNERFLDKLQVYQILAQDESIRSRLPETYSFRDPRALTLFKRYSTVYLKPTNGSLGSGIIKITRSKKSWIYQLSTPGGTVRRTLKNHSSLMKLLKQKIRSQPYIAQQGLRLMKFDNRPVDFRILAQKTKEGVWKITSSVARIANISHIVSNLARGGTIRKASDVLREWSYPNKPSIHQLRAAALEIAKTFERLADGHFAELGIDLAVDVHGKIWLIEINSKPSKTDDTVINPNSHFRPSVLRLIDYVLYLSQQGKHAPPPSPSTTSGIMRRQRR</sequence>
<dbReference type="Proteomes" id="UP000633619">
    <property type="component" value="Unassembled WGS sequence"/>
</dbReference>
<comment type="caution">
    <text evidence="2">The sequence shown here is derived from an EMBL/GenBank/DDBJ whole genome shotgun (WGS) entry which is preliminary data.</text>
</comment>